<keyword evidence="2" id="KW-1185">Reference proteome</keyword>
<dbReference type="Proteomes" id="UP000499080">
    <property type="component" value="Unassembled WGS sequence"/>
</dbReference>
<comment type="caution">
    <text evidence="1">The sequence shown here is derived from an EMBL/GenBank/DDBJ whole genome shotgun (WGS) entry which is preliminary data.</text>
</comment>
<protein>
    <submittedName>
        <fullName evidence="1">Uncharacterized protein</fullName>
    </submittedName>
</protein>
<proteinExistence type="predicted"/>
<sequence length="83" mass="9103">MAPCTHTDLKPVGHIPLLAYREQLELAHAPTPAKSRSAVGDCHYISSTSSAAGDPRDTREPTGACTRTDFFPPISCRCFQWQM</sequence>
<evidence type="ECO:0000313" key="1">
    <source>
        <dbReference type="EMBL" id="GBL90955.1"/>
    </source>
</evidence>
<dbReference type="EMBL" id="BGPR01000075">
    <property type="protein sequence ID" value="GBL90955.1"/>
    <property type="molecule type" value="Genomic_DNA"/>
</dbReference>
<accession>A0A4Y2BHS9</accession>
<evidence type="ECO:0000313" key="2">
    <source>
        <dbReference type="Proteomes" id="UP000499080"/>
    </source>
</evidence>
<reference evidence="1 2" key="1">
    <citation type="journal article" date="2019" name="Sci. Rep.">
        <title>Orb-weaving spider Araneus ventricosus genome elucidates the spidroin gene catalogue.</title>
        <authorList>
            <person name="Kono N."/>
            <person name="Nakamura H."/>
            <person name="Ohtoshi R."/>
            <person name="Moran D.A.P."/>
            <person name="Shinohara A."/>
            <person name="Yoshida Y."/>
            <person name="Fujiwara M."/>
            <person name="Mori M."/>
            <person name="Tomita M."/>
            <person name="Arakawa K."/>
        </authorList>
    </citation>
    <scope>NUCLEOTIDE SEQUENCE [LARGE SCALE GENOMIC DNA]</scope>
</reference>
<name>A0A4Y2BHS9_ARAVE</name>
<gene>
    <name evidence="1" type="ORF">AVEN_28044_1</name>
</gene>
<organism evidence="1 2">
    <name type="scientific">Araneus ventricosus</name>
    <name type="common">Orbweaver spider</name>
    <name type="synonym">Epeira ventricosa</name>
    <dbReference type="NCBI Taxonomy" id="182803"/>
    <lineage>
        <taxon>Eukaryota</taxon>
        <taxon>Metazoa</taxon>
        <taxon>Ecdysozoa</taxon>
        <taxon>Arthropoda</taxon>
        <taxon>Chelicerata</taxon>
        <taxon>Arachnida</taxon>
        <taxon>Araneae</taxon>
        <taxon>Araneomorphae</taxon>
        <taxon>Entelegynae</taxon>
        <taxon>Araneoidea</taxon>
        <taxon>Araneidae</taxon>
        <taxon>Araneus</taxon>
    </lineage>
</organism>
<dbReference type="AlphaFoldDB" id="A0A4Y2BHS9"/>